<comment type="similarity">
    <text evidence="2 10">Belongs to the disproportionating enzyme family.</text>
</comment>
<evidence type="ECO:0000256" key="8">
    <source>
        <dbReference type="ARBA" id="ARBA00031423"/>
    </source>
</evidence>
<protein>
    <recommendedName>
        <fullName evidence="4 10">4-alpha-glucanotransferase</fullName>
        <ecNumber evidence="3 10">2.4.1.25</ecNumber>
    </recommendedName>
    <alternativeName>
        <fullName evidence="8 10">Amylomaltase</fullName>
    </alternativeName>
    <alternativeName>
        <fullName evidence="9 10">Disproportionating enzyme</fullName>
    </alternativeName>
</protein>
<dbReference type="SUPFAM" id="SSF51445">
    <property type="entry name" value="(Trans)glycosidases"/>
    <property type="match status" value="1"/>
</dbReference>
<organism evidence="12 13">
    <name type="scientific">Ornithinimicrobium faecis</name>
    <dbReference type="NCBI Taxonomy" id="2934158"/>
    <lineage>
        <taxon>Bacteria</taxon>
        <taxon>Bacillati</taxon>
        <taxon>Actinomycetota</taxon>
        <taxon>Actinomycetes</taxon>
        <taxon>Micrococcales</taxon>
        <taxon>Ornithinimicrobiaceae</taxon>
        <taxon>Ornithinimicrobium</taxon>
    </lineage>
</organism>
<dbReference type="Pfam" id="PF21226">
    <property type="entry name" value="MalQ_N"/>
    <property type="match status" value="1"/>
</dbReference>
<evidence type="ECO:0000313" key="12">
    <source>
        <dbReference type="EMBL" id="USQ78989.1"/>
    </source>
</evidence>
<dbReference type="EC" id="2.4.1.25" evidence="3 10"/>
<dbReference type="InterPro" id="IPR003385">
    <property type="entry name" value="Glyco_hydro_77"/>
</dbReference>
<evidence type="ECO:0000256" key="1">
    <source>
        <dbReference type="ARBA" id="ARBA00000439"/>
    </source>
</evidence>
<dbReference type="Gene3D" id="3.20.20.80">
    <property type="entry name" value="Glycosidases"/>
    <property type="match status" value="1"/>
</dbReference>
<evidence type="ECO:0000256" key="3">
    <source>
        <dbReference type="ARBA" id="ARBA00012560"/>
    </source>
</evidence>
<name>A0ABY4YQL2_9MICO</name>
<reference evidence="12" key="1">
    <citation type="submission" date="2022-06" db="EMBL/GenBank/DDBJ databases">
        <title>Ornithinimicrobium HY1793.</title>
        <authorList>
            <person name="Huang Y."/>
        </authorList>
    </citation>
    <scope>NUCLEOTIDE SEQUENCE</scope>
    <source>
        <strain evidence="12">HY1793</strain>
    </source>
</reference>
<feature type="domain" description="MalQ N-terminal beta-sandwich" evidence="11">
    <location>
        <begin position="70"/>
        <end position="170"/>
    </location>
</feature>
<keyword evidence="6 10" id="KW-0808">Transferase</keyword>
<dbReference type="GO" id="GO:0004134">
    <property type="term" value="F:4-alpha-glucanotransferase activity"/>
    <property type="evidence" value="ECO:0007669"/>
    <property type="project" value="UniProtKB-EC"/>
</dbReference>
<evidence type="ECO:0000256" key="6">
    <source>
        <dbReference type="ARBA" id="ARBA00022679"/>
    </source>
</evidence>
<dbReference type="RefSeq" id="WP_252591863.1">
    <property type="nucleotide sequence ID" value="NZ_CP099489.1"/>
</dbReference>
<dbReference type="NCBIfam" id="TIGR00217">
    <property type="entry name" value="malQ"/>
    <property type="match status" value="1"/>
</dbReference>
<comment type="catalytic activity">
    <reaction evidence="1 10">
        <text>Transfers a segment of a (1-&gt;4)-alpha-D-glucan to a new position in an acceptor, which may be glucose or a (1-&gt;4)-alpha-D-glucan.</text>
        <dbReference type="EC" id="2.4.1.25"/>
    </reaction>
</comment>
<evidence type="ECO:0000256" key="7">
    <source>
        <dbReference type="ARBA" id="ARBA00023277"/>
    </source>
</evidence>
<dbReference type="Pfam" id="PF02446">
    <property type="entry name" value="Glyco_hydro_77"/>
    <property type="match status" value="1"/>
</dbReference>
<evidence type="ECO:0000256" key="2">
    <source>
        <dbReference type="ARBA" id="ARBA00005684"/>
    </source>
</evidence>
<proteinExistence type="inferred from homology"/>
<gene>
    <name evidence="12" type="primary">malQ</name>
    <name evidence="12" type="ORF">NF556_15355</name>
</gene>
<dbReference type="InterPro" id="IPR017853">
    <property type="entry name" value="GH"/>
</dbReference>
<keyword evidence="13" id="KW-1185">Reference proteome</keyword>
<evidence type="ECO:0000256" key="4">
    <source>
        <dbReference type="ARBA" id="ARBA00020295"/>
    </source>
</evidence>
<evidence type="ECO:0000256" key="10">
    <source>
        <dbReference type="RuleBase" id="RU361207"/>
    </source>
</evidence>
<evidence type="ECO:0000256" key="5">
    <source>
        <dbReference type="ARBA" id="ARBA00022676"/>
    </source>
</evidence>
<evidence type="ECO:0000256" key="9">
    <source>
        <dbReference type="ARBA" id="ARBA00031501"/>
    </source>
</evidence>
<dbReference type="PANTHER" id="PTHR32438:SF5">
    <property type="entry name" value="4-ALPHA-GLUCANOTRANSFERASE DPE1, CHLOROPLASTIC_AMYLOPLASTIC"/>
    <property type="match status" value="1"/>
</dbReference>
<keyword evidence="7 10" id="KW-0119">Carbohydrate metabolism</keyword>
<evidence type="ECO:0000259" key="11">
    <source>
        <dbReference type="Pfam" id="PF21226"/>
    </source>
</evidence>
<dbReference type="InterPro" id="IPR048458">
    <property type="entry name" value="MalQ_N"/>
</dbReference>
<dbReference type="EMBL" id="CP099489">
    <property type="protein sequence ID" value="USQ78989.1"/>
    <property type="molecule type" value="Genomic_DNA"/>
</dbReference>
<sequence>MTSALPTHLAELAQGHGVATEFWDWQGHHREVEESTIRAVLEALGVPAADDEQIKAGLVALHEDPWRRVLPPVAVMRAGTAHRLPVHLPAKTEFTVRIVLEGDGVVEVAHTRGAVNKQVDGRTLSQFEVQLSDSLPLGWHTVEVRAQETSTQGASTASPTAHTMPLVVAPAKLELPEFLQRDGEQAWGVMTQLYAMRSRRSWGTGDLADLADLGAWAAGLGADFALVNPLHAAEPHPPMEPSPYLPTTRRFVNPIYIRVEDVPEVAYLSAAERQLVEWHADDAQRFNELDFLERDAVWVVKEAALRMVFRQARSVRRERAFHAFVEREGQGLVDYAVWAALFGLHGSDWREWPEQFQDPRGAAVEKFREEHAAEVEFHCWLQWILAEQLATVQREVTDTGMRLGIFHDLAVGVHPHGADTWALGDALARNVTVGAPADQYNQLGQDWSQPPWRPDKLAELGYAPYREMIRAVLRDAGGLRVDHVIGLFRLWWIPEGTSAGEGTYVRYDHEAMIGILMLEAHRAGAVVVGEDLGTVEPWVRDYLTESGILGTSILWFERDWDGGGGLVPPENYRELCLATVTTHDLPPTAGYLAGVHVDLRHSLGLLDRSLEEEKAADEAARGEVLADLRRRGLVREGASVAEQVEALHRFLGFTASKLIGVSVSDLAQDTRVINQPGTDEEYPNWRVPLAGTEGRPVMLEELFAWRSARRLARTVSREA</sequence>
<dbReference type="Proteomes" id="UP001056455">
    <property type="component" value="Chromosome"/>
</dbReference>
<evidence type="ECO:0000313" key="13">
    <source>
        <dbReference type="Proteomes" id="UP001056455"/>
    </source>
</evidence>
<accession>A0ABY4YQL2</accession>
<keyword evidence="5 10" id="KW-0328">Glycosyltransferase</keyword>
<dbReference type="PANTHER" id="PTHR32438">
    <property type="entry name" value="4-ALPHA-GLUCANOTRANSFERASE DPE1, CHLOROPLASTIC/AMYLOPLASTIC"/>
    <property type="match status" value="1"/>
</dbReference>